<dbReference type="SUPFAM" id="SSF52172">
    <property type="entry name" value="CheY-like"/>
    <property type="match status" value="1"/>
</dbReference>
<dbReference type="RefSeq" id="WP_222547235.1">
    <property type="nucleotide sequence ID" value="NZ_BAPW01000023.1"/>
</dbReference>
<feature type="DNA-binding region" description="OmpR/PhoB-type" evidence="5">
    <location>
        <begin position="131"/>
        <end position="231"/>
    </location>
</feature>
<dbReference type="InterPro" id="IPR001867">
    <property type="entry name" value="OmpR/PhoB-type_DNA-bd"/>
</dbReference>
<reference evidence="8 9" key="1">
    <citation type="submission" date="2022-06" db="EMBL/GenBank/DDBJ databases">
        <title>Whole-genome of Asaia lannensis strain LMG 27011T.</title>
        <authorList>
            <person name="Sombolestani A."/>
        </authorList>
    </citation>
    <scope>NUCLEOTIDE SEQUENCE [LARGE SCALE GENOMIC DNA]</scope>
    <source>
        <strain evidence="8 9">NBRC 102526</strain>
    </source>
</reference>
<dbReference type="SMART" id="SM00448">
    <property type="entry name" value="REC"/>
    <property type="match status" value="1"/>
</dbReference>
<protein>
    <submittedName>
        <fullName evidence="8">Response regulator transcription factor</fullName>
    </submittedName>
</protein>
<organism evidence="8 9">
    <name type="scientific">Asaia lannensis NBRC 102526</name>
    <dbReference type="NCBI Taxonomy" id="1307926"/>
    <lineage>
        <taxon>Bacteria</taxon>
        <taxon>Pseudomonadati</taxon>
        <taxon>Pseudomonadota</taxon>
        <taxon>Alphaproteobacteria</taxon>
        <taxon>Acetobacterales</taxon>
        <taxon>Acetobacteraceae</taxon>
        <taxon>Asaia</taxon>
    </lineage>
</organism>
<evidence type="ECO:0000256" key="1">
    <source>
        <dbReference type="ARBA" id="ARBA00022553"/>
    </source>
</evidence>
<dbReference type="EMBL" id="JAMXQU010000003">
    <property type="protein sequence ID" value="MCO6159492.1"/>
    <property type="molecule type" value="Genomic_DNA"/>
</dbReference>
<dbReference type="InterPro" id="IPR011006">
    <property type="entry name" value="CheY-like_superfamily"/>
</dbReference>
<evidence type="ECO:0000259" key="6">
    <source>
        <dbReference type="PROSITE" id="PS50110"/>
    </source>
</evidence>
<keyword evidence="1 4" id="KW-0597">Phosphoprotein</keyword>
<evidence type="ECO:0000313" key="8">
    <source>
        <dbReference type="EMBL" id="MCO6159492.1"/>
    </source>
</evidence>
<feature type="domain" description="Response regulatory" evidence="6">
    <location>
        <begin position="6"/>
        <end position="123"/>
    </location>
</feature>
<comment type="caution">
    <text evidence="8">The sequence shown here is derived from an EMBL/GenBank/DDBJ whole genome shotgun (WGS) entry which is preliminary data.</text>
</comment>
<gene>
    <name evidence="8" type="ORF">NF685_05515</name>
</gene>
<dbReference type="PANTHER" id="PTHR48111">
    <property type="entry name" value="REGULATOR OF RPOS"/>
    <property type="match status" value="1"/>
</dbReference>
<dbReference type="SUPFAM" id="SSF46894">
    <property type="entry name" value="C-terminal effector domain of the bipartite response regulators"/>
    <property type="match status" value="1"/>
</dbReference>
<evidence type="ECO:0000256" key="3">
    <source>
        <dbReference type="ARBA" id="ARBA00023125"/>
    </source>
</evidence>
<evidence type="ECO:0000313" key="9">
    <source>
        <dbReference type="Proteomes" id="UP001523401"/>
    </source>
</evidence>
<dbReference type="InterPro" id="IPR016032">
    <property type="entry name" value="Sig_transdc_resp-reg_C-effctor"/>
</dbReference>
<dbReference type="Gene3D" id="1.10.10.10">
    <property type="entry name" value="Winged helix-like DNA-binding domain superfamily/Winged helix DNA-binding domain"/>
    <property type="match status" value="1"/>
</dbReference>
<sequence length="239" mass="26633">MPGPRPVLIVDDDDTLRQLLVEQLKLEGEFEPIQAVSVADAKAKLEVPDVRVDGILLDVTLPDGDGRDFCAELRRQGVRMPIIILTGSDDEADVVRGLDAGANDYVAKPFRIAELLARLRAQLRLFENSEDAVFPIGPYLFRPSSKILQEPAKNRRIRLTEKEAAILKYLYRAGHRPIARQVLLNEVWGYNAAVTTHTLETHIYRLRQKIEPDPANASLLLTEGGGYRLNPEGSSALMS</sequence>
<dbReference type="Gene3D" id="3.40.50.2300">
    <property type="match status" value="1"/>
</dbReference>
<dbReference type="PANTHER" id="PTHR48111:SF40">
    <property type="entry name" value="PHOSPHATE REGULON TRANSCRIPTIONAL REGULATORY PROTEIN PHOB"/>
    <property type="match status" value="1"/>
</dbReference>
<dbReference type="CDD" id="cd00383">
    <property type="entry name" value="trans_reg_C"/>
    <property type="match status" value="1"/>
</dbReference>
<accession>A0ABT1CF53</accession>
<keyword evidence="2" id="KW-0902">Two-component regulatory system</keyword>
<keyword evidence="9" id="KW-1185">Reference proteome</keyword>
<evidence type="ECO:0000256" key="2">
    <source>
        <dbReference type="ARBA" id="ARBA00023012"/>
    </source>
</evidence>
<feature type="modified residue" description="4-aspartylphosphate" evidence="4">
    <location>
        <position position="58"/>
    </location>
</feature>
<evidence type="ECO:0000256" key="5">
    <source>
        <dbReference type="PROSITE-ProRule" id="PRU01091"/>
    </source>
</evidence>
<proteinExistence type="predicted"/>
<dbReference type="SMART" id="SM00862">
    <property type="entry name" value="Trans_reg_C"/>
    <property type="match status" value="1"/>
</dbReference>
<dbReference type="Pfam" id="PF00486">
    <property type="entry name" value="Trans_reg_C"/>
    <property type="match status" value="1"/>
</dbReference>
<dbReference type="InterPro" id="IPR039420">
    <property type="entry name" value="WalR-like"/>
</dbReference>
<feature type="domain" description="OmpR/PhoB-type" evidence="7">
    <location>
        <begin position="131"/>
        <end position="231"/>
    </location>
</feature>
<name>A0ABT1CF53_9PROT</name>
<evidence type="ECO:0000256" key="4">
    <source>
        <dbReference type="PROSITE-ProRule" id="PRU00169"/>
    </source>
</evidence>
<dbReference type="PROSITE" id="PS51755">
    <property type="entry name" value="OMPR_PHOB"/>
    <property type="match status" value="1"/>
</dbReference>
<evidence type="ECO:0000259" key="7">
    <source>
        <dbReference type="PROSITE" id="PS51755"/>
    </source>
</evidence>
<dbReference type="Gene3D" id="6.10.250.690">
    <property type="match status" value="1"/>
</dbReference>
<dbReference type="Pfam" id="PF00072">
    <property type="entry name" value="Response_reg"/>
    <property type="match status" value="1"/>
</dbReference>
<dbReference type="InterPro" id="IPR001789">
    <property type="entry name" value="Sig_transdc_resp-reg_receiver"/>
</dbReference>
<dbReference type="Proteomes" id="UP001523401">
    <property type="component" value="Unassembled WGS sequence"/>
</dbReference>
<dbReference type="PROSITE" id="PS50110">
    <property type="entry name" value="RESPONSE_REGULATORY"/>
    <property type="match status" value="1"/>
</dbReference>
<dbReference type="InterPro" id="IPR036388">
    <property type="entry name" value="WH-like_DNA-bd_sf"/>
</dbReference>
<keyword evidence="3 5" id="KW-0238">DNA-binding</keyword>